<feature type="compositionally biased region" description="Acidic residues" evidence="1">
    <location>
        <begin position="286"/>
        <end position="303"/>
    </location>
</feature>
<gene>
    <name evidence="2" type="ORF">B0H17DRAFT_1210152</name>
</gene>
<evidence type="ECO:0000256" key="1">
    <source>
        <dbReference type="SAM" id="MobiDB-lite"/>
    </source>
</evidence>
<dbReference type="EMBL" id="JARKIE010000199">
    <property type="protein sequence ID" value="KAJ7667999.1"/>
    <property type="molecule type" value="Genomic_DNA"/>
</dbReference>
<feature type="compositionally biased region" description="Basic residues" evidence="1">
    <location>
        <begin position="118"/>
        <end position="127"/>
    </location>
</feature>
<dbReference type="Proteomes" id="UP001221757">
    <property type="component" value="Unassembled WGS sequence"/>
</dbReference>
<accession>A0AAD7CWY0</accession>
<feature type="region of interest" description="Disordered" evidence="1">
    <location>
        <begin position="259"/>
        <end position="314"/>
    </location>
</feature>
<feature type="region of interest" description="Disordered" evidence="1">
    <location>
        <begin position="741"/>
        <end position="774"/>
    </location>
</feature>
<feature type="compositionally biased region" description="Polar residues" evidence="1">
    <location>
        <begin position="259"/>
        <end position="268"/>
    </location>
</feature>
<evidence type="ECO:0000313" key="3">
    <source>
        <dbReference type="Proteomes" id="UP001221757"/>
    </source>
</evidence>
<feature type="region of interest" description="Disordered" evidence="1">
    <location>
        <begin position="1"/>
        <end position="223"/>
    </location>
</feature>
<proteinExistence type="predicted"/>
<keyword evidence="3" id="KW-1185">Reference proteome</keyword>
<dbReference type="AlphaFoldDB" id="A0AAD7CWY0"/>
<feature type="region of interest" description="Disordered" evidence="1">
    <location>
        <begin position="369"/>
        <end position="403"/>
    </location>
</feature>
<organism evidence="2 3">
    <name type="scientific">Mycena rosella</name>
    <name type="common">Pink bonnet</name>
    <name type="synonym">Agaricus rosellus</name>
    <dbReference type="NCBI Taxonomy" id="1033263"/>
    <lineage>
        <taxon>Eukaryota</taxon>
        <taxon>Fungi</taxon>
        <taxon>Dikarya</taxon>
        <taxon>Basidiomycota</taxon>
        <taxon>Agaricomycotina</taxon>
        <taxon>Agaricomycetes</taxon>
        <taxon>Agaricomycetidae</taxon>
        <taxon>Agaricales</taxon>
        <taxon>Marasmiineae</taxon>
        <taxon>Mycenaceae</taxon>
        <taxon>Mycena</taxon>
    </lineage>
</organism>
<feature type="compositionally biased region" description="Basic and acidic residues" evidence="1">
    <location>
        <begin position="138"/>
        <end position="149"/>
    </location>
</feature>
<comment type="caution">
    <text evidence="2">The sequence shown here is derived from an EMBL/GenBank/DDBJ whole genome shotgun (WGS) entry which is preliminary data.</text>
</comment>
<feature type="compositionally biased region" description="Basic residues" evidence="1">
    <location>
        <begin position="763"/>
        <end position="774"/>
    </location>
</feature>
<name>A0AAD7CWY0_MYCRO</name>
<feature type="compositionally biased region" description="Low complexity" evidence="1">
    <location>
        <begin position="380"/>
        <end position="395"/>
    </location>
</feature>
<sequence>MSAHNETPNVTAADTAADTSPLPAATFTEAVDDSPAASPAKKVTRTDGAEDTSWVLPPNRFNAPWKSPGAQRKTSGAGKGKGRDTGPSGIDTAALASATGTSPQARYVLNILRTPPTHSKRPRRRGRGQSQSPTPAQRVKEIETGHHESDLEDGEIPVGNPSQHETDDESDDLADYIKFPPLVTTGSSKPSIYQAAGTAPAPSTAPAAPSPTPDPDGSRAVAAAEFNARMADTPAQAALPFQAAPLTRETVIHVATTNGDNAASTDSGLTAAAGGQPSEHHTAMSVDDDEAADGDAPEDDAMPDTDTVFNQVTPTGHDFVFDNDVQAAEHEAQTARDAAAAATTTAAKAEQTARDARLARQLYQQQLDADDAKREHLRGQQRQQQQLRGQLQQQQRQREPDQQAMDIADGADIIDTGDVVYPDFAEAAKLPATGRDENPHRAFIPGDVITAEAAAFEVNVTQPIPPETFYRMVASDATIYNGVNPGTVTAIKADMPGHLIASVFLGGKTLNERIGPEGWCKVLRPPAAPTPTVPTNLPPAPKGPTTYQGPTILVIQVRDAPTRTKVSARELYIKSDVAAFSIIAPETTQNSWVAGFLECSDDGDSPTAAEQLRLQAIIYMVTDATFAVTVQRTLPPGVSLKATLLALALSADPVWNARMGAFVLYVKPSTTNTVHWQGIADLVGGQTFRSVYYEYKPHGRKRLLNENRCVLCKHDTHFVVACPCPHTLLYWGPKHQVKDTTDGLLARGRGGGRGGRGAPGGRGGHRGRGGRGRG</sequence>
<evidence type="ECO:0000313" key="2">
    <source>
        <dbReference type="EMBL" id="KAJ7667999.1"/>
    </source>
</evidence>
<reference evidence="2" key="1">
    <citation type="submission" date="2023-03" db="EMBL/GenBank/DDBJ databases">
        <title>Massive genome expansion in bonnet fungi (Mycena s.s.) driven by repeated elements and novel gene families across ecological guilds.</title>
        <authorList>
            <consortium name="Lawrence Berkeley National Laboratory"/>
            <person name="Harder C.B."/>
            <person name="Miyauchi S."/>
            <person name="Viragh M."/>
            <person name="Kuo A."/>
            <person name="Thoen E."/>
            <person name="Andreopoulos B."/>
            <person name="Lu D."/>
            <person name="Skrede I."/>
            <person name="Drula E."/>
            <person name="Henrissat B."/>
            <person name="Morin E."/>
            <person name="Kohler A."/>
            <person name="Barry K."/>
            <person name="LaButti K."/>
            <person name="Morin E."/>
            <person name="Salamov A."/>
            <person name="Lipzen A."/>
            <person name="Mereny Z."/>
            <person name="Hegedus B."/>
            <person name="Baldrian P."/>
            <person name="Stursova M."/>
            <person name="Weitz H."/>
            <person name="Taylor A."/>
            <person name="Grigoriev I.V."/>
            <person name="Nagy L.G."/>
            <person name="Martin F."/>
            <person name="Kauserud H."/>
        </authorList>
    </citation>
    <scope>NUCLEOTIDE SEQUENCE</scope>
    <source>
        <strain evidence="2">CBHHK067</strain>
    </source>
</reference>
<protein>
    <submittedName>
        <fullName evidence="2">Uncharacterized protein</fullName>
    </submittedName>
</protein>
<feature type="compositionally biased region" description="Gly residues" evidence="1">
    <location>
        <begin position="748"/>
        <end position="762"/>
    </location>
</feature>
<feature type="compositionally biased region" description="Polar residues" evidence="1">
    <location>
        <begin position="1"/>
        <end position="12"/>
    </location>
</feature>
<feature type="compositionally biased region" description="Low complexity" evidence="1">
    <location>
        <begin position="195"/>
        <end position="207"/>
    </location>
</feature>